<evidence type="ECO:0000313" key="5">
    <source>
        <dbReference type="Proteomes" id="UP000676996"/>
    </source>
</evidence>
<dbReference type="SMART" id="SM00448">
    <property type="entry name" value="REC"/>
    <property type="match status" value="1"/>
</dbReference>
<dbReference type="InterPro" id="IPR011006">
    <property type="entry name" value="CheY-like_superfamily"/>
</dbReference>
<keyword evidence="1 2" id="KW-0597">Phosphoprotein</keyword>
<dbReference type="GO" id="GO:0000160">
    <property type="term" value="P:phosphorelay signal transduction system"/>
    <property type="evidence" value="ECO:0007669"/>
    <property type="project" value="InterPro"/>
</dbReference>
<reference evidence="4" key="1">
    <citation type="submission" date="2021-04" db="EMBL/GenBank/DDBJ databases">
        <title>Ouciella asimina sp. nov., isolated from the surface seawater in the hydrothermal field of Okinawa Trough.</title>
        <authorList>
            <person name="Shuang W."/>
        </authorList>
    </citation>
    <scope>NUCLEOTIDE SEQUENCE</scope>
    <source>
        <strain evidence="4">LXI357</strain>
    </source>
</reference>
<dbReference type="Gene3D" id="3.40.50.2300">
    <property type="match status" value="1"/>
</dbReference>
<name>A0A8T4IAX7_9SPHN</name>
<feature type="modified residue" description="4-aspartylphosphate" evidence="2">
    <location>
        <position position="53"/>
    </location>
</feature>
<proteinExistence type="predicted"/>
<dbReference type="InterPro" id="IPR050595">
    <property type="entry name" value="Bact_response_regulator"/>
</dbReference>
<dbReference type="PANTHER" id="PTHR44591">
    <property type="entry name" value="STRESS RESPONSE REGULATOR PROTEIN 1"/>
    <property type="match status" value="1"/>
</dbReference>
<dbReference type="Proteomes" id="UP000676996">
    <property type="component" value="Unassembled WGS sequence"/>
</dbReference>
<evidence type="ECO:0000256" key="2">
    <source>
        <dbReference type="PROSITE-ProRule" id="PRU00169"/>
    </source>
</evidence>
<dbReference type="Pfam" id="PF00072">
    <property type="entry name" value="Response_reg"/>
    <property type="match status" value="1"/>
</dbReference>
<evidence type="ECO:0000313" key="4">
    <source>
        <dbReference type="EMBL" id="MBR0550974.1"/>
    </source>
</evidence>
<gene>
    <name evidence="4" type="ORF">J7S20_00470</name>
</gene>
<evidence type="ECO:0000256" key="1">
    <source>
        <dbReference type="ARBA" id="ARBA00022553"/>
    </source>
</evidence>
<dbReference type="AlphaFoldDB" id="A0A8T4IAX7"/>
<dbReference type="EMBL" id="JAGRQC010000001">
    <property type="protein sequence ID" value="MBR0550974.1"/>
    <property type="molecule type" value="Genomic_DNA"/>
</dbReference>
<dbReference type="PROSITE" id="PS50110">
    <property type="entry name" value="RESPONSE_REGULATORY"/>
    <property type="match status" value="1"/>
</dbReference>
<keyword evidence="5" id="KW-1185">Reference proteome</keyword>
<dbReference type="RefSeq" id="WP_284052266.1">
    <property type="nucleotide sequence ID" value="NZ_JAGRQC010000001.1"/>
</dbReference>
<dbReference type="SUPFAM" id="SSF52172">
    <property type="entry name" value="CheY-like"/>
    <property type="match status" value="1"/>
</dbReference>
<comment type="caution">
    <text evidence="4">The sequence shown here is derived from an EMBL/GenBank/DDBJ whole genome shotgun (WGS) entry which is preliminary data.</text>
</comment>
<dbReference type="InterPro" id="IPR001789">
    <property type="entry name" value="Sig_transdc_resp-reg_receiver"/>
</dbReference>
<feature type="domain" description="Response regulatory" evidence="3">
    <location>
        <begin position="4"/>
        <end position="120"/>
    </location>
</feature>
<evidence type="ECO:0000259" key="3">
    <source>
        <dbReference type="PROSITE" id="PS50110"/>
    </source>
</evidence>
<protein>
    <submittedName>
        <fullName evidence="4">Response regulator</fullName>
    </submittedName>
</protein>
<accession>A0A8T4IAX7</accession>
<dbReference type="PANTHER" id="PTHR44591:SF25">
    <property type="entry name" value="CHEMOTAXIS TWO-COMPONENT RESPONSE REGULATOR"/>
    <property type="match status" value="1"/>
</dbReference>
<sequence length="121" mass="13007">MSKTILTIDDSPSIRQMVAMTLAAEGHQVIEAGNGSEGYAKASTNTVHAVVVDLNMPVMNGIEFIRKYRQHPSSKGVPIVLLTTESDEALKREARAAGATGWMVKPFNPTQLVSVIKKVTG</sequence>
<dbReference type="CDD" id="cd17562">
    <property type="entry name" value="REC_CheY4-like"/>
    <property type="match status" value="1"/>
</dbReference>
<organism evidence="4 5">
    <name type="scientific">Stakelama marina</name>
    <dbReference type="NCBI Taxonomy" id="2826939"/>
    <lineage>
        <taxon>Bacteria</taxon>
        <taxon>Pseudomonadati</taxon>
        <taxon>Pseudomonadota</taxon>
        <taxon>Alphaproteobacteria</taxon>
        <taxon>Sphingomonadales</taxon>
        <taxon>Sphingomonadaceae</taxon>
        <taxon>Stakelama</taxon>
    </lineage>
</organism>